<organism evidence="1 2">
    <name type="scientific">Arthrobacter oryzae</name>
    <dbReference type="NCBI Taxonomy" id="409290"/>
    <lineage>
        <taxon>Bacteria</taxon>
        <taxon>Bacillati</taxon>
        <taxon>Actinomycetota</taxon>
        <taxon>Actinomycetes</taxon>
        <taxon>Micrococcales</taxon>
        <taxon>Micrococcaceae</taxon>
        <taxon>Arthrobacter</taxon>
    </lineage>
</organism>
<proteinExistence type="predicted"/>
<name>A0A3N0C9S9_9MICC</name>
<reference evidence="1 2" key="1">
    <citation type="submission" date="2018-10" db="EMBL/GenBank/DDBJ databases">
        <title>Genome sequencing of Arthrobacter oryzae TNB02.</title>
        <authorList>
            <person name="Cho Y.-J."/>
            <person name="Cho A."/>
            <person name="Kim O.-S."/>
        </authorList>
    </citation>
    <scope>NUCLEOTIDE SEQUENCE [LARGE SCALE GENOMIC DNA]</scope>
    <source>
        <strain evidence="1 2">TNB02</strain>
    </source>
</reference>
<sequence length="143" mass="15649">MKDCPQVIAQSESIEDFRRAVFDKLPEGASAPKRIESITTILAANDERLASFYVTASQHTHAAELATRTSRANLGVDATYGESVGAEDWLHPLTMSYVSFRATATRLIQLHAGEPPEILSIADRQIEEACDEFLAAVLTQDKA</sequence>
<keyword evidence="2" id="KW-1185">Reference proteome</keyword>
<protein>
    <submittedName>
        <fullName evidence="1">Uncharacterized protein</fullName>
    </submittedName>
</protein>
<evidence type="ECO:0000313" key="1">
    <source>
        <dbReference type="EMBL" id="RNL60217.1"/>
    </source>
</evidence>
<dbReference type="EMBL" id="RBED01000023">
    <property type="protein sequence ID" value="RNL60217.1"/>
    <property type="molecule type" value="Genomic_DNA"/>
</dbReference>
<accession>A0A3N0C9S9</accession>
<comment type="caution">
    <text evidence="1">The sequence shown here is derived from an EMBL/GenBank/DDBJ whole genome shotgun (WGS) entry which is preliminary data.</text>
</comment>
<evidence type="ECO:0000313" key="2">
    <source>
        <dbReference type="Proteomes" id="UP000273807"/>
    </source>
</evidence>
<dbReference type="Proteomes" id="UP000273807">
    <property type="component" value="Unassembled WGS sequence"/>
</dbReference>
<gene>
    <name evidence="1" type="ORF">D7003_01460</name>
</gene>
<dbReference type="AlphaFoldDB" id="A0A3N0C9S9"/>